<dbReference type="STRING" id="1399968.CI15_25650"/>
<dbReference type="AlphaFoldDB" id="A0A149PFY2"/>
<evidence type="ECO:0000313" key="2">
    <source>
        <dbReference type="Proteomes" id="UP000075613"/>
    </source>
</evidence>
<proteinExistence type="predicted"/>
<protein>
    <submittedName>
        <fullName evidence="1">Uncharacterized protein</fullName>
    </submittedName>
</protein>
<accession>A0A149PFY2</accession>
<evidence type="ECO:0000313" key="1">
    <source>
        <dbReference type="EMBL" id="KXU83912.1"/>
    </source>
</evidence>
<comment type="caution">
    <text evidence="1">The sequence shown here is derived from an EMBL/GenBank/DDBJ whole genome shotgun (WGS) entry which is preliminary data.</text>
</comment>
<reference evidence="1 2" key="1">
    <citation type="journal article" date="2015" name="Int. J. Syst. Evol. Microbiol.">
        <title>Burkholderia monticola sp. nov., isolated from mountain soil.</title>
        <authorList>
            <person name="Baek I."/>
            <person name="Seo B."/>
            <person name="Lee I."/>
            <person name="Yi H."/>
            <person name="Chun J."/>
        </authorList>
    </citation>
    <scope>NUCLEOTIDE SEQUENCE [LARGE SCALE GENOMIC DNA]</scope>
    <source>
        <strain evidence="1 2">JC2948</strain>
    </source>
</reference>
<name>A0A149PFY2_9BURK</name>
<sequence length="149" mass="16844">MALTRDALRRKMEDSMSTVRTVPPRDLYITPELHRRVPREVDHPGEKLALQDIEAQMLDHPDQLLPKLVEHVSAILECLGQHIPPRSASADLALSIFQGLPLFFRHFRLNLASRLSPVFVCAPLHAAIRLPEFIGPSPDTLFHGLRLHS</sequence>
<gene>
    <name evidence="1" type="ORF">CI15_25650</name>
</gene>
<keyword evidence="2" id="KW-1185">Reference proteome</keyword>
<dbReference type="Proteomes" id="UP000075613">
    <property type="component" value="Unassembled WGS sequence"/>
</dbReference>
<dbReference type="EMBL" id="LRBG01000037">
    <property type="protein sequence ID" value="KXU83912.1"/>
    <property type="molecule type" value="Genomic_DNA"/>
</dbReference>
<organism evidence="1 2">
    <name type="scientific">Paraburkholderia monticola</name>
    <dbReference type="NCBI Taxonomy" id="1399968"/>
    <lineage>
        <taxon>Bacteria</taxon>
        <taxon>Pseudomonadati</taxon>
        <taxon>Pseudomonadota</taxon>
        <taxon>Betaproteobacteria</taxon>
        <taxon>Burkholderiales</taxon>
        <taxon>Burkholderiaceae</taxon>
        <taxon>Paraburkholderia</taxon>
    </lineage>
</organism>